<dbReference type="PANTHER" id="PTHR13318">
    <property type="entry name" value="PARTNER OF PAIRED, ISOFORM B-RELATED"/>
    <property type="match status" value="1"/>
</dbReference>
<reference evidence="1" key="1">
    <citation type="journal article" date="2022" name="IScience">
        <title>Evolution of zygomycete secretomes and the origins of terrestrial fungal ecologies.</title>
        <authorList>
            <person name="Chang Y."/>
            <person name="Wang Y."/>
            <person name="Mondo S."/>
            <person name="Ahrendt S."/>
            <person name="Andreopoulos W."/>
            <person name="Barry K."/>
            <person name="Beard J."/>
            <person name="Benny G.L."/>
            <person name="Blankenship S."/>
            <person name="Bonito G."/>
            <person name="Cuomo C."/>
            <person name="Desiro A."/>
            <person name="Gervers K.A."/>
            <person name="Hundley H."/>
            <person name="Kuo A."/>
            <person name="LaButti K."/>
            <person name="Lang B.F."/>
            <person name="Lipzen A."/>
            <person name="O'Donnell K."/>
            <person name="Pangilinan J."/>
            <person name="Reynolds N."/>
            <person name="Sandor L."/>
            <person name="Smith M.E."/>
            <person name="Tsang A."/>
            <person name="Grigoriev I.V."/>
            <person name="Stajich J.E."/>
            <person name="Spatafora J.W."/>
        </authorList>
    </citation>
    <scope>NUCLEOTIDE SEQUENCE</scope>
    <source>
        <strain evidence="1">RSA 2281</strain>
    </source>
</reference>
<organism evidence="1 2">
    <name type="scientific">Phascolomyces articulosus</name>
    <dbReference type="NCBI Taxonomy" id="60185"/>
    <lineage>
        <taxon>Eukaryota</taxon>
        <taxon>Fungi</taxon>
        <taxon>Fungi incertae sedis</taxon>
        <taxon>Mucoromycota</taxon>
        <taxon>Mucoromycotina</taxon>
        <taxon>Mucoromycetes</taxon>
        <taxon>Mucorales</taxon>
        <taxon>Lichtheimiaceae</taxon>
        <taxon>Phascolomyces</taxon>
    </lineage>
</organism>
<dbReference type="EMBL" id="JAIXMP010000051">
    <property type="protein sequence ID" value="KAI9245518.1"/>
    <property type="molecule type" value="Genomic_DNA"/>
</dbReference>
<sequence length="787" mass="89132">MTKRRLTLNDSNSNLNKRRNLTDRVVGVQEAIHVLLDYLDTRHSSSHDEQVILQSTAALEFLEEAKCALLVARARARGNQGRLSEAVSDALEAINHHPTSAEGYLTAGKLYSMQGKQQEAVDIFERGLCKVLPAECPPLYDGREKAKSLLERRVDFVATLPAEITAAIFERLNDSIVMNDNKNFASSYDSSRYNSNIGRYNNLDADDDDDDESTTTTAKLISSSHINCTFVSKRWRAFVLEQCPTLWKTAKVGIWDFVDPYERFVPSASKNIQQLILSDEAKEQIFERLVDMAGKDMFQRTRQLTLQFDSWVESTKERLMLMFITLLRRHLTKLSIEPTLTSFNEDDMREEQNTFPLAMLLSLCTPLEQLYLGSGLVFRYNPLQWSASYNLTQLAVNVSRGMSGLEQLITRCSQLRYLSMSEHSPRILAILDEYCSQLRYLYVKNDPHLATDGLCHGSNDDNNSDGNIVNTATSTTNKKHTFAGLYELRYNIPSLRALQSLVPFFIKSKDTLKTLDLHINATDGLQLNDDNHRPDQQIHPSFGHVVFSQLKVLKLHVIRDLGGQLAVAAASMMTKCSVLEYVRLCFPDSPVPDRFFTSLADQPKLRQIIFKEIDFPTRGTVQLFSDRATRSKNGTPSSYFSLQHVAIKQCRGVTHEILNAMADVLTLRVIQLGFSVSNVSTEELSTTICKLRTLPKLKFVFFSNIPRIMNDSIILQLTAFDGLKGLVLDDLADITDRGIHQVVEQSNSLKYIGVSNCPQVSQETEYFLYNKFPSTSFYQMLSKYNTP</sequence>
<dbReference type="Gene3D" id="3.80.10.10">
    <property type="entry name" value="Ribonuclease Inhibitor"/>
    <property type="match status" value="2"/>
</dbReference>
<name>A0AAD5JXI9_9FUNG</name>
<dbReference type="Gene3D" id="1.25.40.10">
    <property type="entry name" value="Tetratricopeptide repeat domain"/>
    <property type="match status" value="1"/>
</dbReference>
<accession>A0AAD5JXI9</accession>
<comment type="caution">
    <text evidence="1">The sequence shown here is derived from an EMBL/GenBank/DDBJ whole genome shotgun (WGS) entry which is preliminary data.</text>
</comment>
<keyword evidence="2" id="KW-1185">Reference proteome</keyword>
<protein>
    <recommendedName>
        <fullName evidence="3">F-box domain-containing protein</fullName>
    </recommendedName>
</protein>
<evidence type="ECO:0008006" key="3">
    <source>
        <dbReference type="Google" id="ProtNLM"/>
    </source>
</evidence>
<dbReference type="InterPro" id="IPR032675">
    <property type="entry name" value="LRR_dom_sf"/>
</dbReference>
<dbReference type="GO" id="GO:0019005">
    <property type="term" value="C:SCF ubiquitin ligase complex"/>
    <property type="evidence" value="ECO:0007669"/>
    <property type="project" value="TreeGrafter"/>
</dbReference>
<dbReference type="AlphaFoldDB" id="A0AAD5JXI9"/>
<evidence type="ECO:0000313" key="1">
    <source>
        <dbReference type="EMBL" id="KAI9245518.1"/>
    </source>
</evidence>
<dbReference type="GO" id="GO:0031146">
    <property type="term" value="P:SCF-dependent proteasomal ubiquitin-dependent protein catabolic process"/>
    <property type="evidence" value="ECO:0007669"/>
    <property type="project" value="TreeGrafter"/>
</dbReference>
<proteinExistence type="predicted"/>
<evidence type="ECO:0000313" key="2">
    <source>
        <dbReference type="Proteomes" id="UP001209540"/>
    </source>
</evidence>
<gene>
    <name evidence="1" type="ORF">BDA99DRAFT_543615</name>
</gene>
<reference evidence="1" key="2">
    <citation type="submission" date="2023-02" db="EMBL/GenBank/DDBJ databases">
        <authorList>
            <consortium name="DOE Joint Genome Institute"/>
            <person name="Mondo S.J."/>
            <person name="Chang Y."/>
            <person name="Wang Y."/>
            <person name="Ahrendt S."/>
            <person name="Andreopoulos W."/>
            <person name="Barry K."/>
            <person name="Beard J."/>
            <person name="Benny G.L."/>
            <person name="Blankenship S."/>
            <person name="Bonito G."/>
            <person name="Cuomo C."/>
            <person name="Desiro A."/>
            <person name="Gervers K.A."/>
            <person name="Hundley H."/>
            <person name="Kuo A."/>
            <person name="LaButti K."/>
            <person name="Lang B.F."/>
            <person name="Lipzen A."/>
            <person name="O'Donnell K."/>
            <person name="Pangilinan J."/>
            <person name="Reynolds N."/>
            <person name="Sandor L."/>
            <person name="Smith M.W."/>
            <person name="Tsang A."/>
            <person name="Grigoriev I.V."/>
            <person name="Stajich J.E."/>
            <person name="Spatafora J.W."/>
        </authorList>
    </citation>
    <scope>NUCLEOTIDE SEQUENCE</scope>
    <source>
        <strain evidence="1">RSA 2281</strain>
    </source>
</reference>
<dbReference type="SUPFAM" id="SSF52047">
    <property type="entry name" value="RNI-like"/>
    <property type="match status" value="1"/>
</dbReference>
<dbReference type="InterPro" id="IPR011990">
    <property type="entry name" value="TPR-like_helical_dom_sf"/>
</dbReference>
<dbReference type="SUPFAM" id="SSF48452">
    <property type="entry name" value="TPR-like"/>
    <property type="match status" value="1"/>
</dbReference>
<dbReference type="Proteomes" id="UP001209540">
    <property type="component" value="Unassembled WGS sequence"/>
</dbReference>